<evidence type="ECO:0000256" key="8">
    <source>
        <dbReference type="ARBA" id="ARBA00023065"/>
    </source>
</evidence>
<dbReference type="PIRSF" id="PIRSF001265">
    <property type="entry name" value="H+-PPase"/>
    <property type="match status" value="1"/>
</dbReference>
<feature type="transmembrane region" description="Helical" evidence="10">
    <location>
        <begin position="318"/>
        <end position="339"/>
    </location>
</feature>
<reference evidence="11 12" key="1">
    <citation type="submission" date="2024-11" db="EMBL/GenBank/DDBJ databases">
        <title>A near-complete genome assembly of Cinchona calisaya.</title>
        <authorList>
            <person name="Lian D.C."/>
            <person name="Zhao X.W."/>
            <person name="Wei L."/>
        </authorList>
    </citation>
    <scope>NUCLEOTIDE SEQUENCE [LARGE SCALE GENOMIC DNA]</scope>
    <source>
        <tissue evidence="11">Nenye</tissue>
    </source>
</reference>
<evidence type="ECO:0000256" key="7">
    <source>
        <dbReference type="ARBA" id="ARBA00022989"/>
    </source>
</evidence>
<dbReference type="InterPro" id="IPR004131">
    <property type="entry name" value="PPase-energised_H-pump"/>
</dbReference>
<evidence type="ECO:0000256" key="1">
    <source>
        <dbReference type="ARBA" id="ARBA00004127"/>
    </source>
</evidence>
<feature type="transmembrane region" description="Helical" evidence="10">
    <location>
        <begin position="12"/>
        <end position="31"/>
    </location>
</feature>
<keyword evidence="4 10" id="KW-0812">Transmembrane</keyword>
<protein>
    <recommendedName>
        <fullName evidence="2">H(+)-exporting diphosphatase</fullName>
        <ecNumber evidence="2">7.1.3.1</ecNumber>
    </recommendedName>
</protein>
<feature type="transmembrane region" description="Helical" evidence="10">
    <location>
        <begin position="537"/>
        <end position="559"/>
    </location>
</feature>
<dbReference type="PANTHER" id="PTHR31998">
    <property type="entry name" value="K(+)-INSENSITIVE PYROPHOSPHATE-ENERGIZED PROTON PUMP"/>
    <property type="match status" value="1"/>
</dbReference>
<proteinExistence type="inferred from homology"/>
<dbReference type="NCBIfam" id="TIGR01104">
    <property type="entry name" value="V_PPase"/>
    <property type="match status" value="1"/>
</dbReference>
<feature type="transmembrane region" description="Helical" evidence="10">
    <location>
        <begin position="129"/>
        <end position="153"/>
    </location>
</feature>
<feature type="transmembrane region" description="Helical" evidence="10">
    <location>
        <begin position="89"/>
        <end position="108"/>
    </location>
</feature>
<feature type="transmembrane region" description="Helical" evidence="10">
    <location>
        <begin position="293"/>
        <end position="312"/>
    </location>
</feature>
<comment type="caution">
    <text evidence="11">The sequence shown here is derived from an EMBL/GenBank/DDBJ whole genome shotgun (WGS) entry which is preliminary data.</text>
</comment>
<dbReference type="NCBIfam" id="NF001960">
    <property type="entry name" value="PRK00733.3-5"/>
    <property type="match status" value="1"/>
</dbReference>
<evidence type="ECO:0000256" key="3">
    <source>
        <dbReference type="ARBA" id="ARBA00022448"/>
    </source>
</evidence>
<feature type="transmembrane region" description="Helical" evidence="10">
    <location>
        <begin position="442"/>
        <end position="466"/>
    </location>
</feature>
<keyword evidence="5" id="KW-0460">Magnesium</keyword>
<dbReference type="Pfam" id="PF03030">
    <property type="entry name" value="H_PPase"/>
    <property type="match status" value="1"/>
</dbReference>
<dbReference type="GO" id="GO:0012505">
    <property type="term" value="C:endomembrane system"/>
    <property type="evidence" value="ECO:0007669"/>
    <property type="project" value="UniProtKB-SubCell"/>
</dbReference>
<keyword evidence="3" id="KW-0813">Transport</keyword>
<name>A0ABD2ZAW0_9GENT</name>
<sequence length="760" mass="80186">MGLMSEAFTQAVIPVCALIGIVFALIQWFLVSRIRVVPSGLENGYKDHLMEEDEQEEGVDAVEVINKCAEIQNAISVGATSFLFTEYRYLGIFMFIFGVIIFIFLGSVKGFSTRSEPCTYNKGNLCKPALANAIFSTIAFWLGSLTSVLSGFLGMKIATFANARTTLEARKGIGNAFITAFRSGAVMGFLLAANGLLVLYVSINLFKLYYEDDWEGLYESITGYGLGGSSMALFGRVGGGIYTKAADVGADLVGKVEKNIPEDDPRNPAVIADNVGDNVGDIAGMGSDLFGSYAESSCAALFVASISSFGIHHDYAAMSYPLIISSVGIIVCLITTLVATDVFEIKNMSEIEPTLKRQLLISTVLMTIAIAGVSFFVLPSKFTLFDFGTDKVVKNWHLFFCVSIGLWAGLVIGYITEYYTSNAYSPVQDVADSCRTGAATNVIFGLALGYKSVIIPVFAIAIAIYVSFSLAAMYGIAISALGMLSTIATGLAIDAYGPISDNAGGIAEMAGMSSKIRERTDALDAAGNTTAAIGKGFAIGSAALVSLALFGAYVSRAGIKNVDVLAPKVFIGLIVGAMLPYWFSAMTMKSVGSAALKMVEEVRRQFNTMPGLIEGTRKPDYATCVKISTDASLKEMIPPGALVLLTPLIAGTLFGVETLAGVLAGSLVSGVQVAISASNTGGAWDNAKKYIEAGASEHARTLGPKGSDAHKAAVIGDTVGDPLKDTSGPSLNILIKLMAVESLVFAPFFASHGGLLFKYL</sequence>
<evidence type="ECO:0000256" key="2">
    <source>
        <dbReference type="ARBA" id="ARBA00013242"/>
    </source>
</evidence>
<evidence type="ECO:0000256" key="9">
    <source>
        <dbReference type="ARBA" id="ARBA00023136"/>
    </source>
</evidence>
<organism evidence="11 12">
    <name type="scientific">Cinchona calisaya</name>
    <dbReference type="NCBI Taxonomy" id="153742"/>
    <lineage>
        <taxon>Eukaryota</taxon>
        <taxon>Viridiplantae</taxon>
        <taxon>Streptophyta</taxon>
        <taxon>Embryophyta</taxon>
        <taxon>Tracheophyta</taxon>
        <taxon>Spermatophyta</taxon>
        <taxon>Magnoliopsida</taxon>
        <taxon>eudicotyledons</taxon>
        <taxon>Gunneridae</taxon>
        <taxon>Pentapetalae</taxon>
        <taxon>asterids</taxon>
        <taxon>lamiids</taxon>
        <taxon>Gentianales</taxon>
        <taxon>Rubiaceae</taxon>
        <taxon>Cinchonoideae</taxon>
        <taxon>Cinchoneae</taxon>
        <taxon>Cinchona</taxon>
    </lineage>
</organism>
<feature type="transmembrane region" description="Helical" evidence="10">
    <location>
        <begin position="565"/>
        <end position="583"/>
    </location>
</feature>
<evidence type="ECO:0000256" key="4">
    <source>
        <dbReference type="ARBA" id="ARBA00022692"/>
    </source>
</evidence>
<keyword evidence="12" id="KW-1185">Reference proteome</keyword>
<dbReference type="HAMAP" id="MF_01129">
    <property type="entry name" value="PPase_energized_pump"/>
    <property type="match status" value="1"/>
</dbReference>
<keyword evidence="6" id="KW-1278">Translocase</keyword>
<evidence type="ECO:0000313" key="11">
    <source>
        <dbReference type="EMBL" id="KAL3515966.1"/>
    </source>
</evidence>
<evidence type="ECO:0000256" key="6">
    <source>
        <dbReference type="ARBA" id="ARBA00022967"/>
    </source>
</evidence>
<dbReference type="Proteomes" id="UP001630127">
    <property type="component" value="Unassembled WGS sequence"/>
</dbReference>
<keyword evidence="9 10" id="KW-0472">Membrane</keyword>
<evidence type="ECO:0000256" key="10">
    <source>
        <dbReference type="SAM" id="Phobius"/>
    </source>
</evidence>
<feature type="transmembrane region" description="Helical" evidence="10">
    <location>
        <begin position="472"/>
        <end position="493"/>
    </location>
</feature>
<dbReference type="EMBL" id="JBJUIK010000010">
    <property type="protein sequence ID" value="KAL3515966.1"/>
    <property type="molecule type" value="Genomic_DNA"/>
</dbReference>
<dbReference type="GO" id="GO:0009678">
    <property type="term" value="F:diphosphate hydrolysis-driven proton transmembrane transporter activity"/>
    <property type="evidence" value="ECO:0007669"/>
    <property type="project" value="UniProtKB-EC"/>
</dbReference>
<keyword evidence="7 10" id="KW-1133">Transmembrane helix</keyword>
<dbReference type="AlphaFoldDB" id="A0ABD2ZAW0"/>
<comment type="subcellular location">
    <subcellularLocation>
        <location evidence="1">Endomembrane system</location>
        <topology evidence="1">Multi-pass membrane protein</topology>
    </subcellularLocation>
</comment>
<evidence type="ECO:0000313" key="12">
    <source>
        <dbReference type="Proteomes" id="UP001630127"/>
    </source>
</evidence>
<feature type="transmembrane region" description="Helical" evidence="10">
    <location>
        <begin position="359"/>
        <end position="377"/>
    </location>
</feature>
<gene>
    <name evidence="11" type="ORF">ACH5RR_022868</name>
</gene>
<feature type="transmembrane region" description="Helical" evidence="10">
    <location>
        <begin position="173"/>
        <end position="201"/>
    </location>
</feature>
<dbReference type="EC" id="7.1.3.1" evidence="2"/>
<keyword evidence="8" id="KW-0406">Ion transport</keyword>
<feature type="transmembrane region" description="Helical" evidence="10">
    <location>
        <begin position="397"/>
        <end position="415"/>
    </location>
</feature>
<evidence type="ECO:0000256" key="5">
    <source>
        <dbReference type="ARBA" id="ARBA00022842"/>
    </source>
</evidence>
<accession>A0ABD2ZAW0</accession>